<dbReference type="CDD" id="cd17933">
    <property type="entry name" value="DEXSc_RecD-like"/>
    <property type="match status" value="1"/>
</dbReference>
<dbReference type="Gene3D" id="2.30.30.780">
    <property type="match status" value="1"/>
</dbReference>
<evidence type="ECO:0000259" key="3">
    <source>
        <dbReference type="Pfam" id="PF13538"/>
    </source>
</evidence>
<accession>B1X365</accession>
<evidence type="ECO:0000256" key="2">
    <source>
        <dbReference type="ARBA" id="ARBA00022840"/>
    </source>
</evidence>
<protein>
    <recommendedName>
        <fullName evidence="3">UvrD-like helicase C-terminal domain-containing protein</fullName>
    </recommendedName>
</protein>
<dbReference type="RefSeq" id="WP_012358602.1">
    <property type="nucleotide sequence ID" value="NC_010539.1"/>
</dbReference>
<evidence type="ECO:0000313" key="4">
    <source>
        <dbReference type="EMBL" id="ACB54576.1"/>
    </source>
</evidence>
<gene>
    <name evidence="4" type="ordered locus">cce_5230</name>
</gene>
<organism evidence="4 5">
    <name type="scientific">Crocosphaera subtropica (strain ATCC 51142 / BH68)</name>
    <name type="common">Cyanothece sp. (strain ATCC 51142)</name>
    <dbReference type="NCBI Taxonomy" id="43989"/>
    <lineage>
        <taxon>Bacteria</taxon>
        <taxon>Bacillati</taxon>
        <taxon>Cyanobacteriota</taxon>
        <taxon>Cyanophyceae</taxon>
        <taxon>Oscillatoriophycideae</taxon>
        <taxon>Chroococcales</taxon>
        <taxon>Aphanothecaceae</taxon>
        <taxon>Crocosphaera</taxon>
        <taxon>Crocosphaera subtropica</taxon>
    </lineage>
</organism>
<dbReference type="InterPro" id="IPR027785">
    <property type="entry name" value="UvrD-like_helicase_C"/>
</dbReference>
<dbReference type="KEGG" id="cyt:cce_5230"/>
<dbReference type="SUPFAM" id="SSF52540">
    <property type="entry name" value="P-loop containing nucleoside triphosphate hydrolases"/>
    <property type="match status" value="1"/>
</dbReference>
<dbReference type="InterPro" id="IPR050534">
    <property type="entry name" value="Coronavir_polyprotein_1ab"/>
</dbReference>
<dbReference type="EMBL" id="CP000808">
    <property type="protein sequence ID" value="ACB54576.1"/>
    <property type="molecule type" value="Genomic_DNA"/>
</dbReference>
<keyword evidence="1" id="KW-0547">Nucleotide-binding</keyword>
<keyword evidence="2" id="KW-0067">ATP-binding</keyword>
<dbReference type="Proteomes" id="UP000001203">
    <property type="component" value="Plasmid A"/>
</dbReference>
<dbReference type="GO" id="GO:0005524">
    <property type="term" value="F:ATP binding"/>
    <property type="evidence" value="ECO:0007669"/>
    <property type="project" value="UniProtKB-KW"/>
</dbReference>
<evidence type="ECO:0000313" key="5">
    <source>
        <dbReference type="Proteomes" id="UP000001203"/>
    </source>
</evidence>
<dbReference type="Gene3D" id="3.40.50.300">
    <property type="entry name" value="P-loop containing nucleotide triphosphate hydrolases"/>
    <property type="match status" value="2"/>
</dbReference>
<sequence>MSQSVVVPDELGEIITAVIEFYQDAVDKIEPKIVFLELRKNVVDWVSRTQLKIEEKEIQATGLTRQQQTAYKEMINFIENSSEQYFRLSGYAGTGKSFLMAKVIEWLKQEDYKYSVAAPTNKAAKNLTQIARSQGIKIEATTVAKLLKLQPTIDVDTGQQSFEFNSEKELELKDYDVIIIDEYSMLNKDNFRDLQQAVKGGESKFIFVGDSSQLPPVKEKEPIVANHPDIRKSANLTQIVRYDGEIVKVAESIRRNPRWNHQTYPFETVADGTIIKLNTEDWLQQALSHFEKEDWLSNPDYVRMITWRNKTADKYNQAIREALYGENVEQLVVGDRLIAKKPVFRSLPGGKKKEKKIILNNSEECKVIETPKINYNEKYKWEFYQVKVRTDEGGMIELRILTSESEEKRQKKLKELAKRAREEENYSEKKKQWAIYYELDELFDNMAYAYALTCHKAQGSSIDNVFLLVSDMHYCRDKTKMIYTGLTRAKKCCYVG</sequence>
<name>B1X365_CROS5</name>
<reference evidence="4 5" key="1">
    <citation type="journal article" date="2008" name="Proc. Natl. Acad. Sci. U.S.A.">
        <title>The genome of Cyanothece 51142, a unicellular diazotrophic cyanobacterium important in the marine nitrogen cycle.</title>
        <authorList>
            <person name="Welsh E.A."/>
            <person name="Liberton M."/>
            <person name="Stoeckel J."/>
            <person name="Loh T."/>
            <person name="Elvitigala T."/>
            <person name="Wang C."/>
            <person name="Wollam A."/>
            <person name="Fulton R.S."/>
            <person name="Clifton S.W."/>
            <person name="Jacobs J.M."/>
            <person name="Aurora R."/>
            <person name="Ghosh B.K."/>
            <person name="Sherman L.A."/>
            <person name="Smith R.D."/>
            <person name="Wilson R.K."/>
            <person name="Pakrasi H.B."/>
        </authorList>
    </citation>
    <scope>NUCLEOTIDE SEQUENCE [LARGE SCALE GENOMIC DNA]</scope>
    <source>
        <strain evidence="5">ATCC 51142 / BH68</strain>
        <plasmid evidence="5">A</plasmid>
    </source>
</reference>
<geneLocation type="plasmid" evidence="4 5">
    <name>A</name>
</geneLocation>
<feature type="domain" description="UvrD-like helicase C-terminal" evidence="3">
    <location>
        <begin position="448"/>
        <end position="495"/>
    </location>
</feature>
<dbReference type="GO" id="GO:0003678">
    <property type="term" value="F:DNA helicase activity"/>
    <property type="evidence" value="ECO:0007669"/>
    <property type="project" value="UniProtKB-ARBA"/>
</dbReference>
<dbReference type="PANTHER" id="PTHR43788">
    <property type="entry name" value="DNA2/NAM7 HELICASE FAMILY MEMBER"/>
    <property type="match status" value="1"/>
</dbReference>
<dbReference type="AlphaFoldDB" id="B1X365"/>
<evidence type="ECO:0000256" key="1">
    <source>
        <dbReference type="ARBA" id="ARBA00022741"/>
    </source>
</evidence>
<dbReference type="Pfam" id="PF13604">
    <property type="entry name" value="AAA_30"/>
    <property type="match status" value="1"/>
</dbReference>
<dbReference type="InterPro" id="IPR027417">
    <property type="entry name" value="P-loop_NTPase"/>
</dbReference>
<keyword evidence="5" id="KW-1185">Reference proteome</keyword>
<dbReference type="PANTHER" id="PTHR43788:SF6">
    <property type="entry name" value="DNA HELICASE B"/>
    <property type="match status" value="1"/>
</dbReference>
<proteinExistence type="predicted"/>
<keyword evidence="4" id="KW-0614">Plasmid</keyword>
<dbReference type="Pfam" id="PF13538">
    <property type="entry name" value="UvrD_C_2"/>
    <property type="match status" value="1"/>
</dbReference>
<dbReference type="CDD" id="cd18809">
    <property type="entry name" value="SF1_C_RecD"/>
    <property type="match status" value="1"/>
</dbReference>
<dbReference type="HOGENOM" id="CLU_029429_0_0_3"/>